<dbReference type="SMART" id="SM00320">
    <property type="entry name" value="WD40"/>
    <property type="match status" value="8"/>
</dbReference>
<dbReference type="EMBL" id="JADGJH010004379">
    <property type="protein sequence ID" value="KAJ3086035.1"/>
    <property type="molecule type" value="Genomic_DNA"/>
</dbReference>
<reference evidence="4" key="1">
    <citation type="submission" date="2020-05" db="EMBL/GenBank/DDBJ databases">
        <title>Phylogenomic resolution of chytrid fungi.</title>
        <authorList>
            <person name="Stajich J.E."/>
            <person name="Amses K."/>
            <person name="Simmons R."/>
            <person name="Seto K."/>
            <person name="Myers J."/>
            <person name="Bonds A."/>
            <person name="Quandt C.A."/>
            <person name="Barry K."/>
            <person name="Liu P."/>
            <person name="Grigoriev I."/>
            <person name="Longcore J.E."/>
            <person name="James T.Y."/>
        </authorList>
    </citation>
    <scope>NUCLEOTIDE SEQUENCE</scope>
    <source>
        <strain evidence="4">JEL0513</strain>
    </source>
</reference>
<sequence length="770" mass="84173">KYASEISPTVTYAARFWGNHFNLTSDSEAVEFIDAIYFFCKTKLANWVETLSLLNKSGQIPSIAPLATAKLSAAVTADQKKIQFIKTILDDSSRLVSRFSTPLTYNPLQLYQSAIPWLPQSTEFYATYYKTGIMPRVSIHALHGWGPLVLEGHGENLSDIKISADDGNFAVSGSFDAAMKLWDLGTGECIASFEHDDCVNSVAISKSAVKTAAAGFLVAGTTNGRVFVWSLATGKCTRTIVVTGHDDAADVNSLRLSGDDSMLVVGQTGKFSAWLLSTEKQIILKEDEDFESGSFLVGCDAAFTANNTLVLLKIAGNDLSVVDIAGVKKRVLLTGHATEISRAILSADCQFAVSIDVTSVLNVWAVETGQCVASWESKIEPYVLFNLAISGDNKTVALRSSENGLKIWSVETLQCLRSIRLADDFGAIALSGDGNSTVAVDEATVKVFNSKEADEADYLCDYDYLSSDGTVVAFSPARSKTVQVWSVVEHRQLCSIQHLEWIRRIKISADNSFVVVQDGKSLTLWSSETGISRGSISNVDADDFEISDDGLFVVVVMKESVQVWSIETLILRSQISAVPPELNVSKKMTHHASRFTKALLFHKNQKLITGNGQGLVHVWSAESSNNCLLLKLDDLKELWDLKLFAQSAQNDDKEDPGFTSIGDIRFSGDGKFATAYSVFRYNNVTEHVECTWNLENGKCVEKVSYGDREPESLNKYGGGGESNLMVDGEWVINTGGNKKLCWVPAEKRGEMSKWKSRGNIVLFSGWNSSA</sequence>
<dbReference type="AlphaFoldDB" id="A0AAD5SP55"/>
<gene>
    <name evidence="4" type="ORF">HK100_008830</name>
</gene>
<dbReference type="InterPro" id="IPR015943">
    <property type="entry name" value="WD40/YVTN_repeat-like_dom_sf"/>
</dbReference>
<organism evidence="4 5">
    <name type="scientific">Physocladia obscura</name>
    <dbReference type="NCBI Taxonomy" id="109957"/>
    <lineage>
        <taxon>Eukaryota</taxon>
        <taxon>Fungi</taxon>
        <taxon>Fungi incertae sedis</taxon>
        <taxon>Chytridiomycota</taxon>
        <taxon>Chytridiomycota incertae sedis</taxon>
        <taxon>Chytridiomycetes</taxon>
        <taxon>Chytridiales</taxon>
        <taxon>Chytriomycetaceae</taxon>
        <taxon>Physocladia</taxon>
    </lineage>
</organism>
<proteinExistence type="predicted"/>
<dbReference type="GO" id="GO:1990234">
    <property type="term" value="C:transferase complex"/>
    <property type="evidence" value="ECO:0007669"/>
    <property type="project" value="UniProtKB-ARBA"/>
</dbReference>
<dbReference type="Pfam" id="PF00400">
    <property type="entry name" value="WD40"/>
    <property type="match status" value="1"/>
</dbReference>
<keyword evidence="2" id="KW-0677">Repeat</keyword>
<name>A0AAD5SP55_9FUNG</name>
<evidence type="ECO:0000256" key="3">
    <source>
        <dbReference type="PROSITE-ProRule" id="PRU00221"/>
    </source>
</evidence>
<dbReference type="PANTHER" id="PTHR22847">
    <property type="entry name" value="WD40 REPEAT PROTEIN"/>
    <property type="match status" value="1"/>
</dbReference>
<dbReference type="InterPro" id="IPR001680">
    <property type="entry name" value="WD40_rpt"/>
</dbReference>
<dbReference type="InterPro" id="IPR019775">
    <property type="entry name" value="WD40_repeat_CS"/>
</dbReference>
<feature type="repeat" description="WD" evidence="3">
    <location>
        <begin position="150"/>
        <end position="192"/>
    </location>
</feature>
<accession>A0AAD5SP55</accession>
<evidence type="ECO:0000313" key="5">
    <source>
        <dbReference type="Proteomes" id="UP001211907"/>
    </source>
</evidence>
<dbReference type="PROSITE" id="PS00678">
    <property type="entry name" value="WD_REPEATS_1"/>
    <property type="match status" value="1"/>
</dbReference>
<dbReference type="InterPro" id="IPR036322">
    <property type="entry name" value="WD40_repeat_dom_sf"/>
</dbReference>
<dbReference type="PROSITE" id="PS50082">
    <property type="entry name" value="WD_REPEATS_2"/>
    <property type="match status" value="1"/>
</dbReference>
<feature type="non-terminal residue" evidence="4">
    <location>
        <position position="770"/>
    </location>
</feature>
<dbReference type="Gene3D" id="2.130.10.10">
    <property type="entry name" value="YVTN repeat-like/Quinoprotein amine dehydrogenase"/>
    <property type="match status" value="3"/>
</dbReference>
<dbReference type="Proteomes" id="UP001211907">
    <property type="component" value="Unassembled WGS sequence"/>
</dbReference>
<feature type="non-terminal residue" evidence="4">
    <location>
        <position position="1"/>
    </location>
</feature>
<evidence type="ECO:0000256" key="1">
    <source>
        <dbReference type="ARBA" id="ARBA00022574"/>
    </source>
</evidence>
<evidence type="ECO:0000256" key="2">
    <source>
        <dbReference type="ARBA" id="ARBA00022737"/>
    </source>
</evidence>
<dbReference type="InterPro" id="IPR011047">
    <property type="entry name" value="Quinoprotein_ADH-like_sf"/>
</dbReference>
<keyword evidence="5" id="KW-1185">Reference proteome</keyword>
<dbReference type="SUPFAM" id="SSF50978">
    <property type="entry name" value="WD40 repeat-like"/>
    <property type="match status" value="1"/>
</dbReference>
<evidence type="ECO:0008006" key="6">
    <source>
        <dbReference type="Google" id="ProtNLM"/>
    </source>
</evidence>
<keyword evidence="1 3" id="KW-0853">WD repeat</keyword>
<protein>
    <recommendedName>
        <fullName evidence="6">WD40 repeat-like protein</fullName>
    </recommendedName>
</protein>
<dbReference type="PANTHER" id="PTHR22847:SF637">
    <property type="entry name" value="WD REPEAT DOMAIN 5B"/>
    <property type="match status" value="1"/>
</dbReference>
<comment type="caution">
    <text evidence="4">The sequence shown here is derived from an EMBL/GenBank/DDBJ whole genome shotgun (WGS) entry which is preliminary data.</text>
</comment>
<evidence type="ECO:0000313" key="4">
    <source>
        <dbReference type="EMBL" id="KAJ3086035.1"/>
    </source>
</evidence>
<dbReference type="PROSITE" id="PS50294">
    <property type="entry name" value="WD_REPEATS_REGION"/>
    <property type="match status" value="1"/>
</dbReference>
<dbReference type="SUPFAM" id="SSF50998">
    <property type="entry name" value="Quinoprotein alcohol dehydrogenase-like"/>
    <property type="match status" value="1"/>
</dbReference>